<gene>
    <name evidence="2" type="ORF">DKX38_011023</name>
</gene>
<accession>A0A5N5LY16</accession>
<evidence type="ECO:0000256" key="1">
    <source>
        <dbReference type="SAM" id="MobiDB-lite"/>
    </source>
</evidence>
<feature type="region of interest" description="Disordered" evidence="1">
    <location>
        <begin position="1"/>
        <end position="87"/>
    </location>
</feature>
<dbReference type="Proteomes" id="UP000326939">
    <property type="component" value="Chromosome 7"/>
</dbReference>
<proteinExistence type="predicted"/>
<evidence type="ECO:0000313" key="3">
    <source>
        <dbReference type="Proteomes" id="UP000326939"/>
    </source>
</evidence>
<keyword evidence="3" id="KW-1185">Reference proteome</keyword>
<dbReference type="EMBL" id="VDCV01000007">
    <property type="protein sequence ID" value="KAB5547617.1"/>
    <property type="molecule type" value="Genomic_DNA"/>
</dbReference>
<name>A0A5N5LY16_9ROSI</name>
<comment type="caution">
    <text evidence="2">The sequence shown here is derived from an EMBL/GenBank/DDBJ whole genome shotgun (WGS) entry which is preliminary data.</text>
</comment>
<evidence type="ECO:0000313" key="2">
    <source>
        <dbReference type="EMBL" id="KAB5547617.1"/>
    </source>
</evidence>
<feature type="compositionally biased region" description="Low complexity" evidence="1">
    <location>
        <begin position="34"/>
        <end position="46"/>
    </location>
</feature>
<protein>
    <submittedName>
        <fullName evidence="2">Uncharacterized protein</fullName>
    </submittedName>
</protein>
<feature type="compositionally biased region" description="Basic residues" evidence="1">
    <location>
        <begin position="1"/>
        <end position="11"/>
    </location>
</feature>
<dbReference type="PANTHER" id="PTHR35291:SF3">
    <property type="entry name" value="PROTEIN SHROOM-LIKE"/>
    <property type="match status" value="1"/>
</dbReference>
<reference evidence="3" key="1">
    <citation type="journal article" date="2019" name="Gigascience">
        <title>De novo genome assembly of the endangered Acer yangbiense, a plant species with extremely small populations endemic to Yunnan Province, China.</title>
        <authorList>
            <person name="Yang J."/>
            <person name="Wariss H.M."/>
            <person name="Tao L."/>
            <person name="Zhang R."/>
            <person name="Yun Q."/>
            <person name="Hollingsworth P."/>
            <person name="Dao Z."/>
            <person name="Luo G."/>
            <person name="Guo H."/>
            <person name="Ma Y."/>
            <person name="Sun W."/>
        </authorList>
    </citation>
    <scope>NUCLEOTIDE SEQUENCE [LARGE SCALE GENOMIC DNA]</scope>
    <source>
        <strain evidence="3">cv. br00</strain>
    </source>
</reference>
<dbReference type="AlphaFoldDB" id="A0A5N5LY16"/>
<organism evidence="2 3">
    <name type="scientific">Salix brachista</name>
    <dbReference type="NCBI Taxonomy" id="2182728"/>
    <lineage>
        <taxon>Eukaryota</taxon>
        <taxon>Viridiplantae</taxon>
        <taxon>Streptophyta</taxon>
        <taxon>Embryophyta</taxon>
        <taxon>Tracheophyta</taxon>
        <taxon>Spermatophyta</taxon>
        <taxon>Magnoliopsida</taxon>
        <taxon>eudicotyledons</taxon>
        <taxon>Gunneridae</taxon>
        <taxon>Pentapetalae</taxon>
        <taxon>rosids</taxon>
        <taxon>fabids</taxon>
        <taxon>Malpighiales</taxon>
        <taxon>Salicaceae</taxon>
        <taxon>Saliceae</taxon>
        <taxon>Salix</taxon>
    </lineage>
</organism>
<sequence>MLRALNKHRNPSRYGRLDKEPDTECLLEGELKTSGSSPSHEVSGSPKPCTLGPELAPQNVSPVNPGRRKGSKSHPVFSLCDGAGRKKNTTARPEFARYLQYVKEGGVWIGIGSWRIGWIGCGAMFCLANSPDLNKFCRSFLLH</sequence>
<dbReference type="PANTHER" id="PTHR35291">
    <property type="entry name" value="PROTEIN SHROOM-LIKE"/>
    <property type="match status" value="1"/>
</dbReference>